<organism evidence="4 5">
    <name type="scientific">Arthrobacter methylotrophus</name>
    <dbReference type="NCBI Taxonomy" id="121291"/>
    <lineage>
        <taxon>Bacteria</taxon>
        <taxon>Bacillati</taxon>
        <taxon>Actinomycetota</taxon>
        <taxon>Actinomycetes</taxon>
        <taxon>Micrococcales</taxon>
        <taxon>Micrococcaceae</taxon>
        <taxon>Arthrobacter</taxon>
    </lineage>
</organism>
<dbReference type="Gene3D" id="2.20.25.10">
    <property type="match status" value="1"/>
</dbReference>
<evidence type="ECO:0000259" key="3">
    <source>
        <dbReference type="Pfam" id="PF08274"/>
    </source>
</evidence>
<feature type="domain" description="Protein YjdM N-terminal" evidence="3">
    <location>
        <begin position="19"/>
        <end position="48"/>
    </location>
</feature>
<dbReference type="Pfam" id="PF08274">
    <property type="entry name" value="Zn_Ribbon_YjdM"/>
    <property type="match status" value="1"/>
</dbReference>
<dbReference type="PANTHER" id="PTHR30305">
    <property type="entry name" value="PROTEIN YJDM-RELATED"/>
    <property type="match status" value="1"/>
</dbReference>
<evidence type="ECO:0000256" key="1">
    <source>
        <dbReference type="ARBA" id="ARBA00009248"/>
    </source>
</evidence>
<gene>
    <name evidence="4" type="ORF">ACFFPI_11690</name>
</gene>
<dbReference type="NCBIfam" id="TIGR00686">
    <property type="entry name" value="phnA"/>
    <property type="match status" value="1"/>
</dbReference>
<evidence type="ECO:0000313" key="5">
    <source>
        <dbReference type="Proteomes" id="UP001589536"/>
    </source>
</evidence>
<dbReference type="Pfam" id="PF03831">
    <property type="entry name" value="YjdM"/>
    <property type="match status" value="1"/>
</dbReference>
<dbReference type="InterPro" id="IPR004624">
    <property type="entry name" value="YjdM"/>
</dbReference>
<dbReference type="SUPFAM" id="SSF57783">
    <property type="entry name" value="Zinc beta-ribbon"/>
    <property type="match status" value="1"/>
</dbReference>
<dbReference type="PANTHER" id="PTHR30305:SF3">
    <property type="entry name" value="PROTEIN YJDM"/>
    <property type="match status" value="1"/>
</dbReference>
<accession>A0ABV5URW3</accession>
<evidence type="ECO:0000313" key="4">
    <source>
        <dbReference type="EMBL" id="MFB9714784.1"/>
    </source>
</evidence>
<evidence type="ECO:0000259" key="2">
    <source>
        <dbReference type="Pfam" id="PF03831"/>
    </source>
</evidence>
<protein>
    <submittedName>
        <fullName evidence="4">Zinc ribbon domain-containing protein YjdM</fullName>
    </submittedName>
</protein>
<keyword evidence="5" id="KW-1185">Reference proteome</keyword>
<dbReference type="SUPFAM" id="SSF82057">
    <property type="entry name" value="Prokaryotic SH3-related domain"/>
    <property type="match status" value="1"/>
</dbReference>
<dbReference type="RefSeq" id="WP_376954363.1">
    <property type="nucleotide sequence ID" value="NZ_JBHMBH010000026.1"/>
</dbReference>
<sequence>MIRQNPTPLSVYHWTVSETLPPCPECDSEYTYEMGALLVCPECAHEWSPAAADEAEAESTEIKDAVGNVLADGDTVTVIKDLKVKGSATAIKVGTKVRNIRLVNGVGDHDIDCKVDGFGPMQLKSSVVKKV</sequence>
<dbReference type="InterPro" id="IPR013987">
    <property type="entry name" value="YjdM_N"/>
</dbReference>
<feature type="domain" description="Protein YjdM C-terminal" evidence="2">
    <location>
        <begin position="62"/>
        <end position="131"/>
    </location>
</feature>
<comment type="caution">
    <text evidence="4">The sequence shown here is derived from an EMBL/GenBank/DDBJ whole genome shotgun (WGS) entry which is preliminary data.</text>
</comment>
<dbReference type="InterPro" id="IPR013988">
    <property type="entry name" value="YjdM_C"/>
</dbReference>
<proteinExistence type="inferred from homology"/>
<dbReference type="EMBL" id="JBHMBH010000026">
    <property type="protein sequence ID" value="MFB9714784.1"/>
    <property type="molecule type" value="Genomic_DNA"/>
</dbReference>
<name>A0ABV5URW3_9MICC</name>
<dbReference type="Gene3D" id="2.30.30.40">
    <property type="entry name" value="SH3 Domains"/>
    <property type="match status" value="1"/>
</dbReference>
<comment type="similarity">
    <text evidence="1">Belongs to the YjdM family.</text>
</comment>
<reference evidence="4 5" key="1">
    <citation type="submission" date="2024-09" db="EMBL/GenBank/DDBJ databases">
        <authorList>
            <person name="Sun Q."/>
            <person name="Mori K."/>
        </authorList>
    </citation>
    <scope>NUCLEOTIDE SEQUENCE [LARGE SCALE GENOMIC DNA]</scope>
    <source>
        <strain evidence="4 5">JCM 13519</strain>
    </source>
</reference>
<dbReference type="Proteomes" id="UP001589536">
    <property type="component" value="Unassembled WGS sequence"/>
</dbReference>